<dbReference type="Pfam" id="PF08240">
    <property type="entry name" value="ADH_N"/>
    <property type="match status" value="1"/>
</dbReference>
<dbReference type="AlphaFoldDB" id="A0A5N5TMN7"/>
<accession>A0A5N5TMN7</accession>
<protein>
    <submittedName>
        <fullName evidence="3">Synaptic vesicle membrane protein VAT-1-like protein</fullName>
    </submittedName>
</protein>
<evidence type="ECO:0000259" key="2">
    <source>
        <dbReference type="SMART" id="SM00829"/>
    </source>
</evidence>
<reference evidence="3 4" key="1">
    <citation type="journal article" date="2019" name="PLoS Biol.">
        <title>Sex chromosomes control vertical transmission of feminizing Wolbachia symbionts in an isopod.</title>
        <authorList>
            <person name="Becking T."/>
            <person name="Chebbi M.A."/>
            <person name="Giraud I."/>
            <person name="Moumen B."/>
            <person name="Laverre T."/>
            <person name="Caubet Y."/>
            <person name="Peccoud J."/>
            <person name="Gilbert C."/>
            <person name="Cordaux R."/>
        </authorList>
    </citation>
    <scope>NUCLEOTIDE SEQUENCE [LARGE SCALE GENOMIC DNA]</scope>
    <source>
        <strain evidence="3">ANa2</strain>
        <tissue evidence="3">Whole body excluding digestive tract and cuticle</tissue>
    </source>
</reference>
<dbReference type="SUPFAM" id="SSF50129">
    <property type="entry name" value="GroES-like"/>
    <property type="match status" value="1"/>
</dbReference>
<dbReference type="InterPro" id="IPR020843">
    <property type="entry name" value="ER"/>
</dbReference>
<keyword evidence="4" id="KW-1185">Reference proteome</keyword>
<dbReference type="PANTHER" id="PTHR44054:SF1">
    <property type="entry name" value="SYNAPTIC VESICLE MEMBRANE PROTEIN VAT-1 HOMOLOG"/>
    <property type="match status" value="1"/>
</dbReference>
<sequence>MIKLHSEKKASWVMEKLILEAESIPLQKTKIPSITPEDVLVEVRSCGLNFYDNYIRHGLGVDVKFPCVLGLECAGIVQNIGSNVQDIKCGDHVIVHCPKGGALSDYIVIGQSNVLTVPKEIDFDEASSLTVNYLTAYFSLVEIGGLKNGSSLFIQGAAGGVGWAATQIAKLYENVIVFGVASEYKHSEIKSNGVDYAFTYEQDIKSEIKRICPEGISIVLQSMVGESFHKNQELLAPLGKIILIGAKNMVDGESRNLCNILSAWWNTKNISPYSLIMENRAVAGVLI</sequence>
<dbReference type="SMART" id="SM00829">
    <property type="entry name" value="PKS_ER"/>
    <property type="match status" value="1"/>
</dbReference>
<dbReference type="InterPro" id="IPR052100">
    <property type="entry name" value="SV-ATPase_mito-regulator"/>
</dbReference>
<feature type="domain" description="Enoyl reductase (ER)" evidence="2">
    <location>
        <begin position="20"/>
        <end position="286"/>
    </location>
</feature>
<dbReference type="EMBL" id="SEYY01000343">
    <property type="protein sequence ID" value="KAB7507435.1"/>
    <property type="molecule type" value="Genomic_DNA"/>
</dbReference>
<proteinExistence type="predicted"/>
<dbReference type="InterPro" id="IPR036291">
    <property type="entry name" value="NAD(P)-bd_dom_sf"/>
</dbReference>
<organism evidence="3 4">
    <name type="scientific">Armadillidium nasatum</name>
    <dbReference type="NCBI Taxonomy" id="96803"/>
    <lineage>
        <taxon>Eukaryota</taxon>
        <taxon>Metazoa</taxon>
        <taxon>Ecdysozoa</taxon>
        <taxon>Arthropoda</taxon>
        <taxon>Crustacea</taxon>
        <taxon>Multicrustacea</taxon>
        <taxon>Malacostraca</taxon>
        <taxon>Eumalacostraca</taxon>
        <taxon>Peracarida</taxon>
        <taxon>Isopoda</taxon>
        <taxon>Oniscidea</taxon>
        <taxon>Crinocheta</taxon>
        <taxon>Armadillidiidae</taxon>
        <taxon>Armadillidium</taxon>
    </lineage>
</organism>
<dbReference type="InterPro" id="IPR013154">
    <property type="entry name" value="ADH-like_N"/>
</dbReference>
<dbReference type="Gene3D" id="3.90.180.10">
    <property type="entry name" value="Medium-chain alcohol dehydrogenases, catalytic domain"/>
    <property type="match status" value="1"/>
</dbReference>
<comment type="caution">
    <text evidence="3">The sequence shown here is derived from an EMBL/GenBank/DDBJ whole genome shotgun (WGS) entry which is preliminary data.</text>
</comment>
<evidence type="ECO:0000256" key="1">
    <source>
        <dbReference type="ARBA" id="ARBA00023002"/>
    </source>
</evidence>
<dbReference type="InterPro" id="IPR011032">
    <property type="entry name" value="GroES-like_sf"/>
</dbReference>
<evidence type="ECO:0000313" key="4">
    <source>
        <dbReference type="Proteomes" id="UP000326759"/>
    </source>
</evidence>
<keyword evidence="1" id="KW-0560">Oxidoreductase</keyword>
<dbReference type="Gene3D" id="3.40.50.720">
    <property type="entry name" value="NAD(P)-binding Rossmann-like Domain"/>
    <property type="match status" value="1"/>
</dbReference>
<dbReference type="Pfam" id="PF00107">
    <property type="entry name" value="ADH_zinc_N"/>
    <property type="match status" value="1"/>
</dbReference>
<dbReference type="OrthoDB" id="203908at2759"/>
<dbReference type="InterPro" id="IPR013149">
    <property type="entry name" value="ADH-like_C"/>
</dbReference>
<dbReference type="GO" id="GO:0016491">
    <property type="term" value="F:oxidoreductase activity"/>
    <property type="evidence" value="ECO:0007669"/>
    <property type="project" value="UniProtKB-KW"/>
</dbReference>
<evidence type="ECO:0000313" key="3">
    <source>
        <dbReference type="EMBL" id="KAB7507435.1"/>
    </source>
</evidence>
<dbReference type="SUPFAM" id="SSF51735">
    <property type="entry name" value="NAD(P)-binding Rossmann-fold domains"/>
    <property type="match status" value="1"/>
</dbReference>
<dbReference type="Proteomes" id="UP000326759">
    <property type="component" value="Unassembled WGS sequence"/>
</dbReference>
<gene>
    <name evidence="3" type="primary">vat1</name>
    <name evidence="3" type="ORF">Anas_05400</name>
</gene>
<dbReference type="PANTHER" id="PTHR44054">
    <property type="entry name" value="SYNAPTIC VESICLE MEMBRANE PROTEIN VAT-1 HOMOLOG-LIKE"/>
    <property type="match status" value="1"/>
</dbReference>
<name>A0A5N5TMN7_9CRUS</name>